<reference evidence="2 3" key="1">
    <citation type="submission" date="2014-07" db="EMBL/GenBank/DDBJ databases">
        <title>Genome of Chryseobacterium vrystaatense LMG 22846.</title>
        <authorList>
            <person name="Pipes S.E."/>
            <person name="Stropko S.J."/>
            <person name="Newman J.D."/>
        </authorList>
    </citation>
    <scope>NUCLEOTIDE SEQUENCE [LARGE SCALE GENOMIC DNA]</scope>
    <source>
        <strain evidence="2 3">LMG 22846</strain>
    </source>
</reference>
<proteinExistence type="predicted"/>
<sequence>MKTQFKDSQHNLTKKSLNKELKNEQSIFHQNIDIFLENKNKNMKTSYNFHIIFSTFIMFIMQNVSYFCASMPHKHAI</sequence>
<protein>
    <submittedName>
        <fullName evidence="2">Uncharacterized protein</fullName>
    </submittedName>
</protein>
<evidence type="ECO:0000313" key="2">
    <source>
        <dbReference type="EMBL" id="KFF26522.1"/>
    </source>
</evidence>
<name>A0ABR4UNU3_9FLAO</name>
<comment type="caution">
    <text evidence="2">The sequence shown here is derived from an EMBL/GenBank/DDBJ whole genome shotgun (WGS) entry which is preliminary data.</text>
</comment>
<evidence type="ECO:0000313" key="3">
    <source>
        <dbReference type="Proteomes" id="UP000028719"/>
    </source>
</evidence>
<evidence type="ECO:0000256" key="1">
    <source>
        <dbReference type="SAM" id="Phobius"/>
    </source>
</evidence>
<accession>A0ABR4UNU3</accession>
<dbReference type="EMBL" id="JPRI01000003">
    <property type="protein sequence ID" value="KFF26522.1"/>
    <property type="molecule type" value="Genomic_DNA"/>
</dbReference>
<keyword evidence="1" id="KW-0472">Membrane</keyword>
<keyword evidence="1" id="KW-1133">Transmembrane helix</keyword>
<dbReference type="Proteomes" id="UP000028719">
    <property type="component" value="Unassembled WGS sequence"/>
</dbReference>
<keyword evidence="1" id="KW-0812">Transmembrane</keyword>
<keyword evidence="3" id="KW-1185">Reference proteome</keyword>
<feature type="transmembrane region" description="Helical" evidence="1">
    <location>
        <begin position="47"/>
        <end position="69"/>
    </location>
</feature>
<gene>
    <name evidence="2" type="ORF">IW16_11765</name>
</gene>
<organism evidence="2 3">
    <name type="scientific">Chryseobacterium vrystaatense</name>
    <dbReference type="NCBI Taxonomy" id="307480"/>
    <lineage>
        <taxon>Bacteria</taxon>
        <taxon>Pseudomonadati</taxon>
        <taxon>Bacteroidota</taxon>
        <taxon>Flavobacteriia</taxon>
        <taxon>Flavobacteriales</taxon>
        <taxon>Weeksellaceae</taxon>
        <taxon>Chryseobacterium group</taxon>
        <taxon>Chryseobacterium</taxon>
    </lineage>
</organism>